<dbReference type="Proteomes" id="UP000215694">
    <property type="component" value="Unassembled WGS sequence"/>
</dbReference>
<evidence type="ECO:0008006" key="4">
    <source>
        <dbReference type="Google" id="ProtNLM"/>
    </source>
</evidence>
<reference evidence="2 3" key="1">
    <citation type="journal article" date="2017" name="Genome Announc.">
        <title>Draft Genome Sequence of Romboutsia weinsteinii sp. nov. Strain CCRI-19649(T) Isolated from Surface Water.</title>
        <authorList>
            <person name="Maheux A.F."/>
            <person name="Boudreau D.K."/>
            <person name="Berube E."/>
            <person name="Boissinot M."/>
            <person name="Cantin P."/>
            <person name="Raymond F."/>
            <person name="Corbeil J."/>
            <person name="Omar R.F."/>
            <person name="Bergeron M.G."/>
        </authorList>
    </citation>
    <scope>NUCLEOTIDE SEQUENCE [LARGE SCALE GENOMIC DNA]</scope>
    <source>
        <strain evidence="2 3">CCRI-19649</strain>
    </source>
</reference>
<evidence type="ECO:0000256" key="1">
    <source>
        <dbReference type="SAM" id="Coils"/>
    </source>
</evidence>
<comment type="caution">
    <text evidence="2">The sequence shown here is derived from an EMBL/GenBank/DDBJ whole genome shotgun (WGS) entry which is preliminary data.</text>
</comment>
<dbReference type="EMBL" id="NOJY02000007">
    <property type="protein sequence ID" value="RDY28416.1"/>
    <property type="molecule type" value="Genomic_DNA"/>
</dbReference>
<dbReference type="AlphaFoldDB" id="A0A371J6Y0"/>
<dbReference type="RefSeq" id="WP_094369513.1">
    <property type="nucleotide sequence ID" value="NZ_NOJY02000007.1"/>
</dbReference>
<keyword evidence="1" id="KW-0175">Coiled coil</keyword>
<evidence type="ECO:0000313" key="2">
    <source>
        <dbReference type="EMBL" id="RDY28416.1"/>
    </source>
</evidence>
<gene>
    <name evidence="2" type="ORF">CHL78_005830</name>
</gene>
<organism evidence="2 3">
    <name type="scientific">Romboutsia weinsteinii</name>
    <dbReference type="NCBI Taxonomy" id="2020949"/>
    <lineage>
        <taxon>Bacteria</taxon>
        <taxon>Bacillati</taxon>
        <taxon>Bacillota</taxon>
        <taxon>Clostridia</taxon>
        <taxon>Peptostreptococcales</taxon>
        <taxon>Peptostreptococcaceae</taxon>
        <taxon>Romboutsia</taxon>
    </lineage>
</organism>
<protein>
    <recommendedName>
        <fullName evidence="4">Replicative DNA helicase</fullName>
    </recommendedName>
</protein>
<evidence type="ECO:0000313" key="3">
    <source>
        <dbReference type="Proteomes" id="UP000215694"/>
    </source>
</evidence>
<dbReference type="OrthoDB" id="1643270at2"/>
<proteinExistence type="predicted"/>
<keyword evidence="3" id="KW-1185">Reference proteome</keyword>
<name>A0A371J6Y0_9FIRM</name>
<sequence>MNDVLNNFYSRMRNIAPQALLHKSIERKEVLASAYGFEEFDEKVSIVYALLVYILQQSLKDEECTLKDMAEYLEFINIEYFHKDIEHQNYTKLANCIVNEIILNDGTMTAFRCLDIEKNEYKKVYVQLVEHERSSTSNDATYKLTEMGYNLILSTLEMESNMKLAFHEFVFRESLRRKNFDQALIDIKNIFALSKKQIKALIDGIVKIRENITTFPIEEYNRITNESVGIAETQTDKFKGYEREIELIEQELKEKEFEFKYTNDRDQKELEEIREKLKKLDLIKKETSKVVYEHASMMSKHYEFKEEFTRALDNSIEYFKRDRINIKEELSNLVAQDLSKLEFLEFLLSPLFIKNMKKDYCITTAFDPQKSKIIEEESGTKVILKIDQEEQMIQKKIQEQKNKEKLEQYENILGIIFKFGAEIKQDFMLSEFINYIKDTDEFEILTKNMYQLREVFIELLDLSNFNIKDLKKAARMLQVGYDNSGDFQPLKAILAAINNNNLKNIQSIKLSKIDHLDKVKITMDCMELTVNNIQFEFTLQ</sequence>
<feature type="coiled-coil region" evidence="1">
    <location>
        <begin position="231"/>
        <end position="290"/>
    </location>
</feature>
<accession>A0A371J6Y0</accession>